<gene>
    <name evidence="1" type="ORF">EV137_0373</name>
</gene>
<evidence type="ECO:0000313" key="2">
    <source>
        <dbReference type="Proteomes" id="UP000295060"/>
    </source>
</evidence>
<proteinExistence type="predicted"/>
<comment type="caution">
    <text evidence="1">The sequence shown here is derived from an EMBL/GenBank/DDBJ whole genome shotgun (WGS) entry which is preliminary data.</text>
</comment>
<sequence>MTRYIGSGSYCYANSLAMVTGGNSAPPSAIEVLTGSPYGAQIEPSGLPYFDPPGWNPDLGLDAAVDLLGWTCERSAGGSPDEALDRLRAASGPALVGPVDIGLLRHQPWAAGTAIGGDHWVVVLEVTDDVVVMHDPDGFPYATLPIDSFLQAWRAEKLDFSAPHVLRTHFRRVRDVRVEDAVRASLPAAVSWLANGDSAGAVHRLAGMLAAGIDDDLQRHLSTFAVRSGARRLDDAATWLASIGEAEAAVIARDQSTLLGRLQYPLVVGEFSQAAETLRQLAPGYRQLLTALG</sequence>
<evidence type="ECO:0000313" key="1">
    <source>
        <dbReference type="EMBL" id="TDW93102.1"/>
    </source>
</evidence>
<accession>A0ABY2FJH1</accession>
<keyword evidence="2" id="KW-1185">Reference proteome</keyword>
<name>A0ABY2FJH1_9ACTN</name>
<dbReference type="Proteomes" id="UP000295060">
    <property type="component" value="Unassembled WGS sequence"/>
</dbReference>
<reference evidence="1 2" key="1">
    <citation type="submission" date="2019-03" db="EMBL/GenBank/DDBJ databases">
        <title>Genomic Encyclopedia of Type Strains, Phase III (KMG-III): the genomes of soil and plant-associated and newly described type strains.</title>
        <authorList>
            <person name="Whitman W."/>
        </authorList>
    </citation>
    <scope>NUCLEOTIDE SEQUENCE [LARGE SCALE GENOMIC DNA]</scope>
    <source>
        <strain evidence="1 2">VKMAc-2574</strain>
    </source>
</reference>
<protein>
    <submittedName>
        <fullName evidence="1">Uncharacterized protein</fullName>
    </submittedName>
</protein>
<organism evidence="1 2">
    <name type="scientific">Kribbella pratensis</name>
    <dbReference type="NCBI Taxonomy" id="2512112"/>
    <lineage>
        <taxon>Bacteria</taxon>
        <taxon>Bacillati</taxon>
        <taxon>Actinomycetota</taxon>
        <taxon>Actinomycetes</taxon>
        <taxon>Propionibacteriales</taxon>
        <taxon>Kribbellaceae</taxon>
        <taxon>Kribbella</taxon>
    </lineage>
</organism>
<dbReference type="EMBL" id="SODU01000001">
    <property type="protein sequence ID" value="TDW93102.1"/>
    <property type="molecule type" value="Genomic_DNA"/>
</dbReference>